<keyword evidence="1" id="KW-1133">Transmembrane helix</keyword>
<feature type="transmembrane region" description="Helical" evidence="1">
    <location>
        <begin position="37"/>
        <end position="56"/>
    </location>
</feature>
<evidence type="ECO:0000256" key="1">
    <source>
        <dbReference type="SAM" id="Phobius"/>
    </source>
</evidence>
<dbReference type="InterPro" id="IPR046206">
    <property type="entry name" value="DUF6239"/>
</dbReference>
<feature type="transmembrane region" description="Helical" evidence="1">
    <location>
        <begin position="150"/>
        <end position="172"/>
    </location>
</feature>
<evidence type="ECO:0000313" key="2">
    <source>
        <dbReference type="EMBL" id="MBB4909391.1"/>
    </source>
</evidence>
<sequence length="491" mass="49968">MSDVLTATTPVVLLAQGGGHGHELTVGVSVGPTFLRVALLVAVPAVAAFAVLRGFLAEPGRRSLAAVVATAGVAATLELLLSGGLNLSERWAPVLFALLAVPLYLVLSRDERFAPTVDRARRMAPWVFWPAAALAAQQFAQAWLTGAGPARAATMLHTGVVLALVAMAWFVVSRPRRAATTVSVRLGAGALAMVLIAGVGQAMVLRPAAPVPGVIVAAEYDTDDDPIEVLVVPNRPGNNLVRVSGTGALVGTSGAELTPAWPRPGANGAWTVVTLPEGPSEVLVSYGGRTISVAVDTGTATPAPTGFAGPDGAECASALLGRAIARTRPAPDPGSCPDEALTPADADSLRAIVATLAEQGHRWFIVAADASPRGQAADAVVRDAAARLGLEVRLAGVSAGTGPLVVVSGWTAASLTLRANPDADVRPAPWLATEPSLVPGLATLPGGASVDRYRETLREQYPGVSPSVSGYQAWLAESAAGPAENLAGPAR</sequence>
<keyword evidence="1" id="KW-0472">Membrane</keyword>
<organism evidence="2 3">
    <name type="scientific">Actinophytocola algeriensis</name>
    <dbReference type="NCBI Taxonomy" id="1768010"/>
    <lineage>
        <taxon>Bacteria</taxon>
        <taxon>Bacillati</taxon>
        <taxon>Actinomycetota</taxon>
        <taxon>Actinomycetes</taxon>
        <taxon>Pseudonocardiales</taxon>
        <taxon>Pseudonocardiaceae</taxon>
    </lineage>
</organism>
<dbReference type="AlphaFoldDB" id="A0A7W7VGI2"/>
<comment type="caution">
    <text evidence="2">The sequence shown here is derived from an EMBL/GenBank/DDBJ whole genome shotgun (WGS) entry which is preliminary data.</text>
</comment>
<reference evidence="2 3" key="1">
    <citation type="submission" date="2020-08" db="EMBL/GenBank/DDBJ databases">
        <title>Genomic Encyclopedia of Type Strains, Phase III (KMG-III): the genomes of soil and plant-associated and newly described type strains.</title>
        <authorList>
            <person name="Whitman W."/>
        </authorList>
    </citation>
    <scope>NUCLEOTIDE SEQUENCE [LARGE SCALE GENOMIC DNA]</scope>
    <source>
        <strain evidence="2 3">CECT 8960</strain>
    </source>
</reference>
<gene>
    <name evidence="2" type="ORF">FHR82_005649</name>
</gene>
<dbReference type="EMBL" id="JACHJQ010000006">
    <property type="protein sequence ID" value="MBB4909391.1"/>
    <property type="molecule type" value="Genomic_DNA"/>
</dbReference>
<keyword evidence="3" id="KW-1185">Reference proteome</keyword>
<dbReference type="SUPFAM" id="SSF53822">
    <property type="entry name" value="Periplasmic binding protein-like I"/>
    <property type="match status" value="1"/>
</dbReference>
<feature type="transmembrane region" description="Helical" evidence="1">
    <location>
        <begin position="127"/>
        <end position="144"/>
    </location>
</feature>
<dbReference type="InterPro" id="IPR028082">
    <property type="entry name" value="Peripla_BP_I"/>
</dbReference>
<evidence type="ECO:0000313" key="3">
    <source>
        <dbReference type="Proteomes" id="UP000520767"/>
    </source>
</evidence>
<keyword evidence="1" id="KW-0812">Transmembrane</keyword>
<dbReference type="Proteomes" id="UP000520767">
    <property type="component" value="Unassembled WGS sequence"/>
</dbReference>
<feature type="transmembrane region" description="Helical" evidence="1">
    <location>
        <begin position="63"/>
        <end position="85"/>
    </location>
</feature>
<dbReference type="Pfam" id="PF19752">
    <property type="entry name" value="DUF6239"/>
    <property type="match status" value="1"/>
</dbReference>
<accession>A0A7W7VGI2</accession>
<name>A0A7W7VGI2_9PSEU</name>
<protein>
    <submittedName>
        <fullName evidence="2">Uncharacterized protein</fullName>
    </submittedName>
</protein>
<proteinExistence type="predicted"/>
<feature type="transmembrane region" description="Helical" evidence="1">
    <location>
        <begin position="184"/>
        <end position="205"/>
    </location>
</feature>
<feature type="transmembrane region" description="Helical" evidence="1">
    <location>
        <begin position="91"/>
        <end position="107"/>
    </location>
</feature>
<dbReference type="RefSeq" id="WP_184813504.1">
    <property type="nucleotide sequence ID" value="NZ_JACHJQ010000006.1"/>
</dbReference>